<dbReference type="SUPFAM" id="SSF56024">
    <property type="entry name" value="Phospholipase D/nuclease"/>
    <property type="match status" value="2"/>
</dbReference>
<keyword evidence="4 7" id="KW-0418">Kinase</keyword>
<dbReference type="InterPro" id="IPR041108">
    <property type="entry name" value="PP_kinase_C_1"/>
</dbReference>
<reference evidence="11" key="1">
    <citation type="journal article" date="2019" name="Int. J. Syst. Evol. Microbiol.">
        <title>The Global Catalogue of Microorganisms (GCM) 10K type strain sequencing project: providing services to taxonomists for standard genome sequencing and annotation.</title>
        <authorList>
            <consortium name="The Broad Institute Genomics Platform"/>
            <consortium name="The Broad Institute Genome Sequencing Center for Infectious Disease"/>
            <person name="Wu L."/>
            <person name="Ma J."/>
        </authorList>
    </citation>
    <scope>NUCLEOTIDE SEQUENCE [LARGE SCALE GENOMIC DNA]</scope>
    <source>
        <strain evidence="11">JCM 18123</strain>
    </source>
</reference>
<evidence type="ECO:0000256" key="3">
    <source>
        <dbReference type="ARBA" id="ARBA00022741"/>
    </source>
</evidence>
<dbReference type="NCBIfam" id="NF003922">
    <property type="entry name" value="PRK05443.2-3"/>
    <property type="match status" value="1"/>
</dbReference>
<proteinExistence type="inferred from homology"/>
<dbReference type="InterPro" id="IPR025200">
    <property type="entry name" value="PPK_C_dom2"/>
</dbReference>
<keyword evidence="1 7" id="KW-0597">Phosphoprotein</keyword>
<dbReference type="Proteomes" id="UP001499993">
    <property type="component" value="Unassembled WGS sequence"/>
</dbReference>
<feature type="binding site" evidence="7">
    <location>
        <position position="636"/>
    </location>
    <ligand>
        <name>ATP</name>
        <dbReference type="ChEBI" id="CHEBI:30616"/>
    </ligand>
</feature>
<keyword evidence="7" id="KW-0479">Metal-binding</keyword>
<evidence type="ECO:0000256" key="2">
    <source>
        <dbReference type="ARBA" id="ARBA00022679"/>
    </source>
</evidence>
<comment type="cofactor">
    <cofactor evidence="7">
        <name>Mg(2+)</name>
        <dbReference type="ChEBI" id="CHEBI:18420"/>
    </cofactor>
</comment>
<evidence type="ECO:0000256" key="4">
    <source>
        <dbReference type="ARBA" id="ARBA00022777"/>
    </source>
</evidence>
<keyword evidence="2 7" id="KW-0808">Transferase</keyword>
<dbReference type="InterPro" id="IPR024953">
    <property type="entry name" value="PP_kinase_middle"/>
</dbReference>
<name>A0ABP9GF73_9ACTN</name>
<dbReference type="InterPro" id="IPR036830">
    <property type="entry name" value="PP_kinase_middle_dom_sf"/>
</dbReference>
<evidence type="ECO:0000256" key="7">
    <source>
        <dbReference type="HAMAP-Rule" id="MF_00347"/>
    </source>
</evidence>
<dbReference type="InterPro" id="IPR003414">
    <property type="entry name" value="PP_kinase"/>
</dbReference>
<sequence length="735" mass="81458">MLCGNTPEIGTGAGIGAPVRVTARTPGGRPAFSGMGDPASVSAEPVVTGQSGDLPADRFLDREEGWLRFNQRVLELAEDAQIPLLERARFLAIFSSNLDEFFMVRVAGLKRRLATGVAVTSATRHHPGELLQRVSDVSRELMLRQARCLHESVAPALAEAGIRIVRWDDLGADEQARMRALFHGSVYPLLTPFAVDPAHPFPYISGRSLNLAVTVRDPRTGRTMFARVKMPSALPRFIDLGGDRFVPTEDVVAGHLSVLFEGMEVLEHHAFRVTRNADLEVDEDETDDLVQSLENELRRRRFGPLVRLEVEETISEDVLDILRRELGAEEREVYRVPGPLNLAGLDRIADLPRPELRFAPVVPAEPNALAQDGFFDAVRSGELLVHHPYESFTTTTERFLALAAADPAVVAVKQTLYRTSGDSPIVESLIEAARAGKEVVVLVEIKARFDEQNNILWARKLEEAGCHVVYGVVGLKTHCKLALVVRRDDDGVLRRYCHVGTGNYNPSTARVYEDFGLLSAEPEVGEDLSDLFNHLTGFSRKSEYRRLMVAPTGLRDGLLHSIRREMDGHARGAPARIRIKVNSLVDEEIVDALYEASRAGVPVDLWVRGSCVLRPGLEGVSETIRVRSILGRFLEHSRIFVFENGGEPQVWIGSADLMPRNLDRRVEALIRIEDPAQRARLVELMDLAMAEGTASWRMAPDGTWERATRDGAGERLLELQSALRGDRHLRSVADG</sequence>
<dbReference type="HAMAP" id="MF_00347">
    <property type="entry name" value="Polyphosphate_kinase"/>
    <property type="match status" value="1"/>
</dbReference>
<dbReference type="Gene3D" id="3.30.1840.10">
    <property type="entry name" value="Polyphosphate kinase middle domain"/>
    <property type="match status" value="1"/>
</dbReference>
<evidence type="ECO:0000256" key="5">
    <source>
        <dbReference type="ARBA" id="ARBA00022840"/>
    </source>
</evidence>
<dbReference type="InterPro" id="IPR001736">
    <property type="entry name" value="PLipase_D/transphosphatidylase"/>
</dbReference>
<keyword evidence="6 7" id="KW-0460">Magnesium</keyword>
<dbReference type="GO" id="GO:0016301">
    <property type="term" value="F:kinase activity"/>
    <property type="evidence" value="ECO:0007669"/>
    <property type="project" value="UniProtKB-KW"/>
</dbReference>
<keyword evidence="5 7" id="KW-0067">ATP-binding</keyword>
<dbReference type="InterPro" id="IPR036832">
    <property type="entry name" value="PPK_N_dom_sf"/>
</dbReference>
<dbReference type="PANTHER" id="PTHR30218:SF0">
    <property type="entry name" value="POLYPHOSPHATE KINASE"/>
    <property type="match status" value="1"/>
</dbReference>
<dbReference type="PIRSF" id="PIRSF015589">
    <property type="entry name" value="PP_kinase"/>
    <property type="match status" value="1"/>
</dbReference>
<gene>
    <name evidence="7" type="primary">ppk</name>
    <name evidence="10" type="ORF">GCM10023224_21960</name>
</gene>
<feature type="binding site" evidence="7">
    <location>
        <position position="97"/>
    </location>
    <ligand>
        <name>ATP</name>
        <dbReference type="ChEBI" id="CHEBI:30616"/>
    </ligand>
</feature>
<dbReference type="PROSITE" id="PS50035">
    <property type="entry name" value="PLD"/>
    <property type="match status" value="1"/>
</dbReference>
<dbReference type="SUPFAM" id="SSF140356">
    <property type="entry name" value="PPK N-terminal domain-like"/>
    <property type="match status" value="1"/>
</dbReference>
<dbReference type="Pfam" id="PF02503">
    <property type="entry name" value="PP_kinase"/>
    <property type="match status" value="1"/>
</dbReference>
<dbReference type="Gene3D" id="3.30.870.10">
    <property type="entry name" value="Endonuclease Chain A"/>
    <property type="match status" value="2"/>
</dbReference>
<dbReference type="PANTHER" id="PTHR30218">
    <property type="entry name" value="POLYPHOSPHATE KINASE"/>
    <property type="match status" value="1"/>
</dbReference>
<dbReference type="Gene3D" id="1.20.58.310">
    <property type="entry name" value="Polyphosphate kinase N-terminal domain"/>
    <property type="match status" value="1"/>
</dbReference>
<evidence type="ECO:0000313" key="11">
    <source>
        <dbReference type="Proteomes" id="UP001499993"/>
    </source>
</evidence>
<dbReference type="Pfam" id="PF13090">
    <property type="entry name" value="PP_kinase_C"/>
    <property type="match status" value="1"/>
</dbReference>
<keyword evidence="3 7" id="KW-0547">Nucleotide-binding</keyword>
<dbReference type="Pfam" id="PF13089">
    <property type="entry name" value="PP_kinase_N"/>
    <property type="match status" value="1"/>
</dbReference>
<dbReference type="EMBL" id="BAABIK010000010">
    <property type="protein sequence ID" value="GAA4939957.1"/>
    <property type="molecule type" value="Genomic_DNA"/>
</dbReference>
<protein>
    <recommendedName>
        <fullName evidence="7 8">Polyphosphate kinase</fullName>
        <ecNumber evidence="7 8">2.7.4.1</ecNumber>
    </recommendedName>
    <alternativeName>
        <fullName evidence="7">ATP-polyphosphate phosphotransferase</fullName>
    </alternativeName>
    <alternativeName>
        <fullName evidence="7">Polyphosphoric acid kinase</fullName>
    </alternativeName>
</protein>
<evidence type="ECO:0000313" key="10">
    <source>
        <dbReference type="EMBL" id="GAA4939957.1"/>
    </source>
</evidence>
<dbReference type="Pfam" id="PF17941">
    <property type="entry name" value="PP_kinase_C_1"/>
    <property type="match status" value="1"/>
</dbReference>
<comment type="catalytic activity">
    <reaction evidence="7 8">
        <text>[phosphate](n) + ATP = [phosphate](n+1) + ADP</text>
        <dbReference type="Rhea" id="RHEA:19573"/>
        <dbReference type="Rhea" id="RHEA-COMP:9859"/>
        <dbReference type="Rhea" id="RHEA-COMP:14280"/>
        <dbReference type="ChEBI" id="CHEBI:16838"/>
        <dbReference type="ChEBI" id="CHEBI:30616"/>
        <dbReference type="ChEBI" id="CHEBI:456216"/>
        <dbReference type="EC" id="2.7.4.1"/>
    </reaction>
</comment>
<feature type="binding site" evidence="7">
    <location>
        <position position="448"/>
    </location>
    <ligand>
        <name>Mg(2+)</name>
        <dbReference type="ChEBI" id="CHEBI:18420"/>
    </ligand>
</feature>
<evidence type="ECO:0000256" key="1">
    <source>
        <dbReference type="ARBA" id="ARBA00022553"/>
    </source>
</evidence>
<comment type="function">
    <text evidence="7 8">Catalyzes the reversible transfer of the terminal phosphate of ATP to form a long-chain polyphosphate (polyP).</text>
</comment>
<evidence type="ECO:0000259" key="9">
    <source>
        <dbReference type="PROSITE" id="PS50035"/>
    </source>
</evidence>
<dbReference type="InterPro" id="IPR025198">
    <property type="entry name" value="PPK_N_dom"/>
</dbReference>
<feature type="binding site" evidence="7">
    <location>
        <position position="608"/>
    </location>
    <ligand>
        <name>ATP</name>
        <dbReference type="ChEBI" id="CHEBI:30616"/>
    </ligand>
</feature>
<dbReference type="NCBIfam" id="NF003921">
    <property type="entry name" value="PRK05443.2-2"/>
    <property type="match status" value="1"/>
</dbReference>
<organism evidence="10 11">
    <name type="scientific">Streptomonospora halophila</name>
    <dbReference type="NCBI Taxonomy" id="427369"/>
    <lineage>
        <taxon>Bacteria</taxon>
        <taxon>Bacillati</taxon>
        <taxon>Actinomycetota</taxon>
        <taxon>Actinomycetes</taxon>
        <taxon>Streptosporangiales</taxon>
        <taxon>Nocardiopsidaceae</taxon>
        <taxon>Streptomonospora</taxon>
    </lineage>
</organism>
<dbReference type="CDD" id="cd09168">
    <property type="entry name" value="PLDc_PaPPK1_C2_like"/>
    <property type="match status" value="1"/>
</dbReference>
<evidence type="ECO:0000256" key="6">
    <source>
        <dbReference type="ARBA" id="ARBA00022842"/>
    </source>
</evidence>
<dbReference type="SUPFAM" id="SSF143724">
    <property type="entry name" value="PHP14-like"/>
    <property type="match status" value="1"/>
</dbReference>
<dbReference type="NCBIfam" id="TIGR03705">
    <property type="entry name" value="poly_P_kin"/>
    <property type="match status" value="1"/>
</dbReference>
<evidence type="ECO:0000256" key="8">
    <source>
        <dbReference type="RuleBase" id="RU003800"/>
    </source>
</evidence>
<accession>A0ABP9GF73</accession>
<dbReference type="EC" id="2.7.4.1" evidence="7 8"/>
<dbReference type="NCBIfam" id="NF003918">
    <property type="entry name" value="PRK05443.1-2"/>
    <property type="match status" value="1"/>
</dbReference>
<comment type="similarity">
    <text evidence="7 8">Belongs to the polyphosphate kinase 1 (PPK1) family.</text>
</comment>
<comment type="PTM">
    <text evidence="7 8">An intermediate of this reaction is the autophosphorylated ppk in which a phosphate is covalently linked to a histidine residue through a N-P bond.</text>
</comment>
<keyword evidence="11" id="KW-1185">Reference proteome</keyword>
<feature type="domain" description="PLD phosphodiesterase" evidence="9">
    <location>
        <begin position="631"/>
        <end position="661"/>
    </location>
</feature>
<feature type="active site" description="Phosphohistidine intermediate" evidence="7">
    <location>
        <position position="478"/>
    </location>
</feature>
<comment type="caution">
    <text evidence="10">The sequence shown here is derived from an EMBL/GenBank/DDBJ whole genome shotgun (WGS) entry which is preliminary data.</text>
</comment>
<feature type="binding site" evidence="7">
    <location>
        <position position="512"/>
    </location>
    <ligand>
        <name>ATP</name>
        <dbReference type="ChEBI" id="CHEBI:30616"/>
    </ligand>
</feature>
<feature type="binding site" evidence="7">
    <location>
        <position position="418"/>
    </location>
    <ligand>
        <name>Mg(2+)</name>
        <dbReference type="ChEBI" id="CHEBI:18420"/>
    </ligand>
</feature>